<accession>A0A8K1D4Z4</accession>
<dbReference type="Gene3D" id="1.10.1200.30">
    <property type="match status" value="1"/>
</dbReference>
<evidence type="ECO:0000313" key="2">
    <source>
        <dbReference type="EMBL" id="TRZ05924.1"/>
    </source>
</evidence>
<dbReference type="SUPFAM" id="SSF47353">
    <property type="entry name" value="Retrovirus capsid dimerization domain-like"/>
    <property type="match status" value="1"/>
</dbReference>
<dbReference type="GO" id="GO:0016032">
    <property type="term" value="P:viral process"/>
    <property type="evidence" value="ECO:0007669"/>
    <property type="project" value="InterPro"/>
</dbReference>
<proteinExistence type="predicted"/>
<dbReference type="InterPro" id="IPR008919">
    <property type="entry name" value="Retrov_capsid_N"/>
</dbReference>
<dbReference type="EMBL" id="SWJQ01003169">
    <property type="protein sequence ID" value="TRZ05924.1"/>
    <property type="molecule type" value="Genomic_DNA"/>
</dbReference>
<name>A0A8K1D4Z4_9PASS</name>
<dbReference type="PANTHER" id="PTHR40389:SF3">
    <property type="entry name" value="IGE-BINDING PROTEIN"/>
    <property type="match status" value="1"/>
</dbReference>
<dbReference type="Gene3D" id="1.10.375.10">
    <property type="entry name" value="Human Immunodeficiency Virus Type 1 Capsid Protein"/>
    <property type="match status" value="1"/>
</dbReference>
<dbReference type="InterPro" id="IPR008916">
    <property type="entry name" value="Retrov_capsid_C"/>
</dbReference>
<dbReference type="Pfam" id="PF19317">
    <property type="entry name" value="Gag_p24_C"/>
    <property type="match status" value="1"/>
</dbReference>
<evidence type="ECO:0000313" key="3">
    <source>
        <dbReference type="Proteomes" id="UP000796761"/>
    </source>
</evidence>
<dbReference type="InterPro" id="IPR045345">
    <property type="entry name" value="Gag_p24_C"/>
</dbReference>
<comment type="caution">
    <text evidence="2">The sequence shown here is derived from an EMBL/GenBank/DDBJ whole genome shotgun (WGS) entry which is preliminary data.</text>
</comment>
<feature type="domain" description="Retroviral nucleocapsid Gag protein p24 C-terminal" evidence="1">
    <location>
        <begin position="85"/>
        <end position="133"/>
    </location>
</feature>
<dbReference type="Proteomes" id="UP000796761">
    <property type="component" value="Unassembled WGS sequence"/>
</dbReference>
<dbReference type="Pfam" id="PF00607">
    <property type="entry name" value="Gag_p24"/>
    <property type="match status" value="1"/>
</dbReference>
<reference evidence="2" key="1">
    <citation type="submission" date="2019-04" db="EMBL/GenBank/DDBJ databases">
        <title>Genome assembly of Zosterops borbonicus 15179.</title>
        <authorList>
            <person name="Leroy T."/>
            <person name="Anselmetti Y."/>
            <person name="Tilak M.-K."/>
            <person name="Nabholz B."/>
        </authorList>
    </citation>
    <scope>NUCLEOTIDE SEQUENCE</scope>
    <source>
        <strain evidence="2">HGM_15179</strain>
        <tissue evidence="2">Muscle</tissue>
    </source>
</reference>
<evidence type="ECO:0000259" key="1">
    <source>
        <dbReference type="Pfam" id="PF19317"/>
    </source>
</evidence>
<dbReference type="OrthoDB" id="9352756at2759"/>
<dbReference type="PANTHER" id="PTHR40389">
    <property type="entry name" value="ENDOGENOUS RETROVIRUS GROUP K MEMBER 24 GAG POLYPROTEIN-RELATED"/>
    <property type="match status" value="1"/>
</dbReference>
<dbReference type="InterPro" id="IPR050195">
    <property type="entry name" value="Primate_lentivir_Gag_pol-like"/>
</dbReference>
<gene>
    <name evidence="2" type="ORF">HGM15179_021184</name>
</gene>
<sequence length="142" mass="15846">MILTDSQILIWGVKWRRALEELRNKYRIGSNAGITVAQMAGDLPDDEPARQARILPGEVLIDIKEAARKAIMQIPPAGIPESIYTEIKQGSSESFSLFTDRLTQAINRQVNDEGAKPHLLQSLAFANANAEFKLVSLQWQKC</sequence>
<dbReference type="AlphaFoldDB" id="A0A8K1D4Z4"/>
<keyword evidence="3" id="KW-1185">Reference proteome</keyword>
<protein>
    <recommendedName>
        <fullName evidence="1">Retroviral nucleocapsid Gag protein p24 C-terminal domain-containing protein</fullName>
    </recommendedName>
</protein>
<organism evidence="2 3">
    <name type="scientific">Zosterops borbonicus</name>
    <dbReference type="NCBI Taxonomy" id="364589"/>
    <lineage>
        <taxon>Eukaryota</taxon>
        <taxon>Metazoa</taxon>
        <taxon>Chordata</taxon>
        <taxon>Craniata</taxon>
        <taxon>Vertebrata</taxon>
        <taxon>Euteleostomi</taxon>
        <taxon>Archelosauria</taxon>
        <taxon>Archosauria</taxon>
        <taxon>Dinosauria</taxon>
        <taxon>Saurischia</taxon>
        <taxon>Theropoda</taxon>
        <taxon>Coelurosauria</taxon>
        <taxon>Aves</taxon>
        <taxon>Neognathae</taxon>
        <taxon>Neoaves</taxon>
        <taxon>Telluraves</taxon>
        <taxon>Australaves</taxon>
        <taxon>Passeriformes</taxon>
        <taxon>Sylvioidea</taxon>
        <taxon>Zosteropidae</taxon>
        <taxon>Zosterops</taxon>
    </lineage>
</organism>